<proteinExistence type="predicted"/>
<name>A0A7R8ZR63_9CRUS</name>
<protein>
    <submittedName>
        <fullName evidence="1">Uncharacterized protein</fullName>
    </submittedName>
</protein>
<organism evidence="1">
    <name type="scientific">Cyprideis torosa</name>
    <dbReference type="NCBI Taxonomy" id="163714"/>
    <lineage>
        <taxon>Eukaryota</taxon>
        <taxon>Metazoa</taxon>
        <taxon>Ecdysozoa</taxon>
        <taxon>Arthropoda</taxon>
        <taxon>Crustacea</taxon>
        <taxon>Oligostraca</taxon>
        <taxon>Ostracoda</taxon>
        <taxon>Podocopa</taxon>
        <taxon>Podocopida</taxon>
        <taxon>Cytherocopina</taxon>
        <taxon>Cytheroidea</taxon>
        <taxon>Cytherideidae</taxon>
        <taxon>Cyprideis</taxon>
    </lineage>
</organism>
<gene>
    <name evidence="1" type="ORF">CTOB1V02_LOCUS11156</name>
</gene>
<evidence type="ECO:0000313" key="1">
    <source>
        <dbReference type="EMBL" id="CAD7233333.1"/>
    </source>
</evidence>
<dbReference type="EMBL" id="OB666060">
    <property type="protein sequence ID" value="CAD7233333.1"/>
    <property type="molecule type" value="Genomic_DNA"/>
</dbReference>
<accession>A0A7R8ZR63</accession>
<dbReference type="AlphaFoldDB" id="A0A7R8ZR63"/>
<sequence>MEKRIRMNAHWRRKGVAMIRDSSLPVVKGAVEVMVTEEMVEVENKTCVAESDAQRTKSASFKKSDDSGLLVPLQLLVVFSDHDPRDAF</sequence>
<reference evidence="1" key="1">
    <citation type="submission" date="2020-11" db="EMBL/GenBank/DDBJ databases">
        <authorList>
            <person name="Tran Van P."/>
        </authorList>
    </citation>
    <scope>NUCLEOTIDE SEQUENCE</scope>
</reference>